<sequence>MRYASSKEFFRVKMTNGSSIHDHYVNLLTLVEKLSVLNVILDNGTYVDVLLQSLPPSFDQFVVDYYMNGLEKSIPELINILVQHEAEVKKPTLILLGAQSDYKSKGKKTQL</sequence>
<protein>
    <submittedName>
        <fullName evidence="1">Uncharacterized protein</fullName>
    </submittedName>
</protein>
<dbReference type="EMBL" id="JACGWN010000002">
    <property type="protein sequence ID" value="KAL0458693.1"/>
    <property type="molecule type" value="Genomic_DNA"/>
</dbReference>
<organism evidence="1">
    <name type="scientific">Sesamum latifolium</name>
    <dbReference type="NCBI Taxonomy" id="2727402"/>
    <lineage>
        <taxon>Eukaryota</taxon>
        <taxon>Viridiplantae</taxon>
        <taxon>Streptophyta</taxon>
        <taxon>Embryophyta</taxon>
        <taxon>Tracheophyta</taxon>
        <taxon>Spermatophyta</taxon>
        <taxon>Magnoliopsida</taxon>
        <taxon>eudicotyledons</taxon>
        <taxon>Gunneridae</taxon>
        <taxon>Pentapetalae</taxon>
        <taxon>asterids</taxon>
        <taxon>lamiids</taxon>
        <taxon>Lamiales</taxon>
        <taxon>Pedaliaceae</taxon>
        <taxon>Sesamum</taxon>
    </lineage>
</organism>
<dbReference type="AlphaFoldDB" id="A0AAW2XYM8"/>
<dbReference type="Pfam" id="PF14223">
    <property type="entry name" value="Retrotran_gag_2"/>
    <property type="match status" value="1"/>
</dbReference>
<gene>
    <name evidence="1" type="ORF">Slati_0496500</name>
</gene>
<reference evidence="1" key="2">
    <citation type="journal article" date="2024" name="Plant">
        <title>Genomic evolution and insights into agronomic trait innovations of Sesamum species.</title>
        <authorList>
            <person name="Miao H."/>
            <person name="Wang L."/>
            <person name="Qu L."/>
            <person name="Liu H."/>
            <person name="Sun Y."/>
            <person name="Le M."/>
            <person name="Wang Q."/>
            <person name="Wei S."/>
            <person name="Zheng Y."/>
            <person name="Lin W."/>
            <person name="Duan Y."/>
            <person name="Cao H."/>
            <person name="Xiong S."/>
            <person name="Wang X."/>
            <person name="Wei L."/>
            <person name="Li C."/>
            <person name="Ma Q."/>
            <person name="Ju M."/>
            <person name="Zhao R."/>
            <person name="Li G."/>
            <person name="Mu C."/>
            <person name="Tian Q."/>
            <person name="Mei H."/>
            <person name="Zhang T."/>
            <person name="Gao T."/>
            <person name="Zhang H."/>
        </authorList>
    </citation>
    <scope>NUCLEOTIDE SEQUENCE</scope>
    <source>
        <strain evidence="1">KEN1</strain>
    </source>
</reference>
<proteinExistence type="predicted"/>
<accession>A0AAW2XYM8</accession>
<evidence type="ECO:0000313" key="1">
    <source>
        <dbReference type="EMBL" id="KAL0458693.1"/>
    </source>
</evidence>
<comment type="caution">
    <text evidence="1">The sequence shown here is derived from an EMBL/GenBank/DDBJ whole genome shotgun (WGS) entry which is preliminary data.</text>
</comment>
<reference evidence="1" key="1">
    <citation type="submission" date="2020-06" db="EMBL/GenBank/DDBJ databases">
        <authorList>
            <person name="Li T."/>
            <person name="Hu X."/>
            <person name="Zhang T."/>
            <person name="Song X."/>
            <person name="Zhang H."/>
            <person name="Dai N."/>
            <person name="Sheng W."/>
            <person name="Hou X."/>
            <person name="Wei L."/>
        </authorList>
    </citation>
    <scope>NUCLEOTIDE SEQUENCE</scope>
    <source>
        <strain evidence="1">KEN1</strain>
        <tissue evidence="1">Leaf</tissue>
    </source>
</reference>
<name>A0AAW2XYM8_9LAMI</name>